<name>A0A7S1CQA5_9STRA</name>
<dbReference type="InterPro" id="IPR011990">
    <property type="entry name" value="TPR-like_helical_dom_sf"/>
</dbReference>
<proteinExistence type="predicted"/>
<keyword evidence="1" id="KW-0472">Membrane</keyword>
<gene>
    <name evidence="2" type="ORF">BSP0115_LOCUS18648</name>
</gene>
<feature type="transmembrane region" description="Helical" evidence="1">
    <location>
        <begin position="445"/>
        <end position="464"/>
    </location>
</feature>
<feature type="transmembrane region" description="Helical" evidence="1">
    <location>
        <begin position="692"/>
        <end position="712"/>
    </location>
</feature>
<organism evidence="2">
    <name type="scientific">Bicosoecida sp. CB-2014</name>
    <dbReference type="NCBI Taxonomy" id="1486930"/>
    <lineage>
        <taxon>Eukaryota</taxon>
        <taxon>Sar</taxon>
        <taxon>Stramenopiles</taxon>
        <taxon>Bigyra</taxon>
        <taxon>Opalozoa</taxon>
        <taxon>Bicosoecida</taxon>
    </lineage>
</organism>
<dbReference type="EMBL" id="HBFS01027833">
    <property type="protein sequence ID" value="CAD8925384.1"/>
    <property type="molecule type" value="Transcribed_RNA"/>
</dbReference>
<accession>A0A7S1CQA5</accession>
<keyword evidence="1" id="KW-1133">Transmembrane helix</keyword>
<dbReference type="AlphaFoldDB" id="A0A7S1CQA5"/>
<feature type="transmembrane region" description="Helical" evidence="1">
    <location>
        <begin position="603"/>
        <end position="626"/>
    </location>
</feature>
<reference evidence="2" key="1">
    <citation type="submission" date="2021-01" db="EMBL/GenBank/DDBJ databases">
        <authorList>
            <person name="Corre E."/>
            <person name="Pelletier E."/>
            <person name="Niang G."/>
            <person name="Scheremetjew M."/>
            <person name="Finn R."/>
            <person name="Kale V."/>
            <person name="Holt S."/>
            <person name="Cochrane G."/>
            <person name="Meng A."/>
            <person name="Brown T."/>
            <person name="Cohen L."/>
        </authorList>
    </citation>
    <scope>NUCLEOTIDE SEQUENCE</scope>
    <source>
        <strain evidence="2">Ms1</strain>
    </source>
</reference>
<dbReference type="Gene3D" id="1.25.40.10">
    <property type="entry name" value="Tetratricopeptide repeat domain"/>
    <property type="match status" value="1"/>
</dbReference>
<feature type="transmembrane region" description="Helical" evidence="1">
    <location>
        <begin position="547"/>
        <end position="566"/>
    </location>
</feature>
<evidence type="ECO:0000313" key="2">
    <source>
        <dbReference type="EMBL" id="CAD8925384.1"/>
    </source>
</evidence>
<feature type="transmembrane region" description="Helical" evidence="1">
    <location>
        <begin position="521"/>
        <end position="541"/>
    </location>
</feature>
<protein>
    <submittedName>
        <fullName evidence="2">Uncharacterized protein</fullName>
    </submittedName>
</protein>
<sequence>MAPVAVPQKLLDELFGGDRRRAQNAAQVLVDCSLIKRGRHRVLAFDETVLVDFDVVSMHRLVQDVVRRQQSQSTHFSRYETYVHAMRAAFPTDYERGYRVSKELGELLRPHVEAMVFDAGGKQQEWVGALASSRPDAGVVSMLIACAQHCRYAYALDAGERLGRVAVSLATGTERSDAEYHLGRVLTAMRHEASRTDGIELLRRVARSEKRRRRWDQCVRALLCAAWCLIDHYEDATDEVFGAVQMDTSDLVVDAELRSDVAHCAGRAALSPYQSLPTNRSVGLMWMHESLRILEAHLGERAAESPAVARVRRDFAAQLLDASCLRMSERMMMLCIDVHHRAYGDHVETASAHLVLARLYRNIMLPVLAVPHANEAVRIRSKLLGDHDGVAEALLEQSGALCEAGDETAGVDALARRSAMAERLRHPRPTLAACLEFSSRHRRKVVLAAVIGTFLLPVTLTLYFCEGRELLGLVLPSAYFLTNLAQLSLRRPMMFRALTGLRIPGTQSGVCQWRPRRDFTLLYWASLVATLTTLVLCFSIFPLILWPLLVLCSGVDAVYASHAYLLNRGAFNKRWWFAADPHAKALERKLLPPVKGPIGEPSLLALAFLVVTLGCTCGKFVLGMLATSLHAALVTMVADQEAGGLVVSAGNGVCSSAATWWPTRDPESSCPVSEADYLRTLAPADVLRVDQFMLLVLFILSAVACGMIRWRVMCRQCVLRRVRQGST</sequence>
<keyword evidence="1" id="KW-0812">Transmembrane</keyword>
<evidence type="ECO:0000256" key="1">
    <source>
        <dbReference type="SAM" id="Phobius"/>
    </source>
</evidence>